<keyword evidence="2" id="KW-1185">Reference proteome</keyword>
<organism evidence="1 2">
    <name type="scientific">Chitinophaga jiangningensis</name>
    <dbReference type="NCBI Taxonomy" id="1419482"/>
    <lineage>
        <taxon>Bacteria</taxon>
        <taxon>Pseudomonadati</taxon>
        <taxon>Bacteroidota</taxon>
        <taxon>Chitinophagia</taxon>
        <taxon>Chitinophagales</taxon>
        <taxon>Chitinophagaceae</taxon>
        <taxon>Chitinophaga</taxon>
    </lineage>
</organism>
<reference evidence="1 2" key="1">
    <citation type="submission" date="2016-11" db="EMBL/GenBank/DDBJ databases">
        <authorList>
            <person name="Jaros S."/>
            <person name="Januszkiewicz K."/>
            <person name="Wedrychowicz H."/>
        </authorList>
    </citation>
    <scope>NUCLEOTIDE SEQUENCE [LARGE SCALE GENOMIC DNA]</scope>
    <source>
        <strain evidence="1 2">DSM 27406</strain>
    </source>
</reference>
<dbReference type="EMBL" id="FRBL01000013">
    <property type="protein sequence ID" value="SHM90484.1"/>
    <property type="molecule type" value="Genomic_DNA"/>
</dbReference>
<evidence type="ECO:0000313" key="1">
    <source>
        <dbReference type="EMBL" id="SHM90484.1"/>
    </source>
</evidence>
<accession>A0A1M7MI47</accession>
<dbReference type="RefSeq" id="WP_073087347.1">
    <property type="nucleotide sequence ID" value="NZ_FRBL01000013.1"/>
</dbReference>
<protein>
    <submittedName>
        <fullName evidence="1">Uncharacterized protein</fullName>
    </submittedName>
</protein>
<evidence type="ECO:0000313" key="2">
    <source>
        <dbReference type="Proteomes" id="UP000184420"/>
    </source>
</evidence>
<gene>
    <name evidence="1" type="ORF">SAMN05444266_11372</name>
</gene>
<dbReference type="Proteomes" id="UP000184420">
    <property type="component" value="Unassembled WGS sequence"/>
</dbReference>
<sequence>MKNAYPEKPMLPFRRTAVSMDIVIDIIRRMGYPAEVKRACYMIFRKESGNGRSGINENYSGFQADSGRWPAVYDPLIAGVVLKNENGTNKPRLFLAFQHASGCLTMLLDRIQQRGIYIGGHTSKIVNMDVKNVTDFARAYKKEWAAGSALAEPSPDDFKGFASMYRQATGFFA</sequence>
<dbReference type="OrthoDB" id="669634at2"/>
<dbReference type="AlphaFoldDB" id="A0A1M7MI47"/>
<proteinExistence type="predicted"/>
<name>A0A1M7MI47_9BACT</name>
<dbReference type="STRING" id="1419482.SAMN05444266_11372"/>